<evidence type="ECO:0000313" key="3">
    <source>
        <dbReference type="EMBL" id="CAA9489129.1"/>
    </source>
</evidence>
<dbReference type="InterPro" id="IPR022742">
    <property type="entry name" value="Hydrolase_4"/>
</dbReference>
<feature type="domain" description="Serine aminopeptidase S33" evidence="2">
    <location>
        <begin position="65"/>
        <end position="177"/>
    </location>
</feature>
<dbReference type="SUPFAM" id="SSF53474">
    <property type="entry name" value="alpha/beta-Hydrolases"/>
    <property type="match status" value="1"/>
</dbReference>
<organism evidence="3">
    <name type="scientific">uncultured Sphingomonadaceae bacterium</name>
    <dbReference type="NCBI Taxonomy" id="169976"/>
    <lineage>
        <taxon>Bacteria</taxon>
        <taxon>Pseudomonadati</taxon>
        <taxon>Pseudomonadota</taxon>
        <taxon>Alphaproteobacteria</taxon>
        <taxon>Sphingomonadales</taxon>
        <taxon>Sphingomonadaceae</taxon>
        <taxon>environmental samples</taxon>
    </lineage>
</organism>
<keyword evidence="1" id="KW-0732">Signal</keyword>
<dbReference type="InterPro" id="IPR029058">
    <property type="entry name" value="AB_hydrolase_fold"/>
</dbReference>
<dbReference type="Gene3D" id="3.40.50.1820">
    <property type="entry name" value="alpha/beta hydrolase"/>
    <property type="match status" value="1"/>
</dbReference>
<sequence length="265" mass="27068">MWMKLVPALTLGFGAAACDAAPADRAQPAQPIGNVPAPVAAAAEPLTLKAGDGVTVHGAYYRARAPKALILLFHQAGSNKGEYAAIAPRLVGAGYSALAIDQRSGGDMFGGRNETVARLGRSAGYGDAKRDLAAALDWAGDKRLPVILWGSSYSGALLFPVAAENGGKAAALLSFSPGEYLGGGDTVRRAAARVRVPVFVTSAKDAAEIQAARTILAAVASPDKTQFIPELGGVHGSSTLIPALNPGGAEANWRAVLAFLDRIVG</sequence>
<dbReference type="Pfam" id="PF12146">
    <property type="entry name" value="Hydrolase_4"/>
    <property type="match status" value="1"/>
</dbReference>
<accession>A0A6J4S4B5</accession>
<gene>
    <name evidence="3" type="ORF">AVDCRST_MAG91-444</name>
</gene>
<dbReference type="PROSITE" id="PS51257">
    <property type="entry name" value="PROKAR_LIPOPROTEIN"/>
    <property type="match status" value="1"/>
</dbReference>
<evidence type="ECO:0000256" key="1">
    <source>
        <dbReference type="SAM" id="SignalP"/>
    </source>
</evidence>
<dbReference type="AlphaFoldDB" id="A0A6J4S4B5"/>
<reference evidence="3" key="1">
    <citation type="submission" date="2020-02" db="EMBL/GenBank/DDBJ databases">
        <authorList>
            <person name="Meier V. D."/>
        </authorList>
    </citation>
    <scope>NUCLEOTIDE SEQUENCE</scope>
    <source>
        <strain evidence="3">AVDCRST_MAG91</strain>
    </source>
</reference>
<evidence type="ECO:0000259" key="2">
    <source>
        <dbReference type="Pfam" id="PF12146"/>
    </source>
</evidence>
<feature type="chain" id="PRO_5026759524" description="Serine aminopeptidase S33 domain-containing protein" evidence="1">
    <location>
        <begin position="21"/>
        <end position="265"/>
    </location>
</feature>
<proteinExistence type="predicted"/>
<name>A0A6J4S4B5_9SPHN</name>
<dbReference type="EMBL" id="CADCVX010000101">
    <property type="protein sequence ID" value="CAA9489129.1"/>
    <property type="molecule type" value="Genomic_DNA"/>
</dbReference>
<protein>
    <recommendedName>
        <fullName evidence="2">Serine aminopeptidase S33 domain-containing protein</fullName>
    </recommendedName>
</protein>
<feature type="signal peptide" evidence="1">
    <location>
        <begin position="1"/>
        <end position="20"/>
    </location>
</feature>